<dbReference type="Proteomes" id="UP000248423">
    <property type="component" value="Unassembled WGS sequence"/>
</dbReference>
<evidence type="ECO:0000313" key="2">
    <source>
        <dbReference type="EMBL" id="PYI03088.1"/>
    </source>
</evidence>
<dbReference type="InterPro" id="IPR029058">
    <property type="entry name" value="AB_hydrolase_fold"/>
</dbReference>
<dbReference type="EMBL" id="KZ826385">
    <property type="protein sequence ID" value="PYI03088.1"/>
    <property type="molecule type" value="Genomic_DNA"/>
</dbReference>
<evidence type="ECO:0000313" key="3">
    <source>
        <dbReference type="Proteomes" id="UP000248423"/>
    </source>
</evidence>
<proteinExistence type="predicted"/>
<dbReference type="STRING" id="1448318.A0A319E931"/>
<reference evidence="2 3" key="1">
    <citation type="submission" date="2018-02" db="EMBL/GenBank/DDBJ databases">
        <title>The genomes of Aspergillus section Nigri reveals drivers in fungal speciation.</title>
        <authorList>
            <consortium name="DOE Joint Genome Institute"/>
            <person name="Vesth T.C."/>
            <person name="Nybo J."/>
            <person name="Theobald S."/>
            <person name="Brandl J."/>
            <person name="Frisvad J.C."/>
            <person name="Nielsen K.F."/>
            <person name="Lyhne E.K."/>
            <person name="Kogle M.E."/>
            <person name="Kuo A."/>
            <person name="Riley R."/>
            <person name="Clum A."/>
            <person name="Nolan M."/>
            <person name="Lipzen A."/>
            <person name="Salamov A."/>
            <person name="Henrissat B."/>
            <person name="Wiebenga A."/>
            <person name="De vries R.P."/>
            <person name="Grigoriev I.V."/>
            <person name="Mortensen U.H."/>
            <person name="Andersen M.R."/>
            <person name="Baker S.E."/>
        </authorList>
    </citation>
    <scope>NUCLEOTIDE SEQUENCE [LARGE SCALE GENOMIC DNA]</scope>
    <source>
        <strain evidence="2 3">CBS 121057</strain>
    </source>
</reference>
<dbReference type="PANTHER" id="PTHR37017">
    <property type="entry name" value="AB HYDROLASE-1 DOMAIN-CONTAINING PROTEIN-RELATED"/>
    <property type="match status" value="1"/>
</dbReference>
<protein>
    <submittedName>
        <fullName evidence="2">Alpha/beta-hydrolase</fullName>
    </submittedName>
</protein>
<name>A0A319E931_ASPSB</name>
<sequence>MQDTPLTVFAPGAWNRSSAYDNFRNLLSHRDIRSLAVDHLSNGADPPNQGLSEDSHRFHQVILDLADQGNRLVLVGHSYGGMVISTAAAGLGLEERSKAGKPGGVIVLVYMAAFVAERGKNLRDLIGGRLWSWMLTDGNYVRLDPNVDLIQDVPDASKAKHMFPHICLPAFLEPATQEPWHTIPSVYIVCEDDEALPSSIQYSMIKSLVNPRVFRLRSGHSPFLSMPMETADILEEVCK</sequence>
<dbReference type="OrthoDB" id="1263307at2759"/>
<accession>A0A319E931</accession>
<dbReference type="InterPro" id="IPR000073">
    <property type="entry name" value="AB_hydrolase_1"/>
</dbReference>
<keyword evidence="3" id="KW-1185">Reference proteome</keyword>
<gene>
    <name evidence="2" type="ORF">BO78DRAFT_463585</name>
</gene>
<dbReference type="Gene3D" id="3.40.50.1820">
    <property type="entry name" value="alpha/beta hydrolase"/>
    <property type="match status" value="1"/>
</dbReference>
<evidence type="ECO:0000259" key="1">
    <source>
        <dbReference type="Pfam" id="PF12697"/>
    </source>
</evidence>
<dbReference type="Pfam" id="PF12697">
    <property type="entry name" value="Abhydrolase_6"/>
    <property type="match status" value="1"/>
</dbReference>
<dbReference type="GO" id="GO:0016787">
    <property type="term" value="F:hydrolase activity"/>
    <property type="evidence" value="ECO:0007669"/>
    <property type="project" value="UniProtKB-KW"/>
</dbReference>
<organism evidence="2 3">
    <name type="scientific">Aspergillus sclerotiicarbonarius (strain CBS 121057 / IBT 28362)</name>
    <dbReference type="NCBI Taxonomy" id="1448318"/>
    <lineage>
        <taxon>Eukaryota</taxon>
        <taxon>Fungi</taxon>
        <taxon>Dikarya</taxon>
        <taxon>Ascomycota</taxon>
        <taxon>Pezizomycotina</taxon>
        <taxon>Eurotiomycetes</taxon>
        <taxon>Eurotiomycetidae</taxon>
        <taxon>Eurotiales</taxon>
        <taxon>Aspergillaceae</taxon>
        <taxon>Aspergillus</taxon>
        <taxon>Aspergillus subgen. Circumdati</taxon>
    </lineage>
</organism>
<dbReference type="PANTHER" id="PTHR37017:SF11">
    <property type="entry name" value="ESTERASE_LIPASE_THIOESTERASE DOMAIN-CONTAINING PROTEIN"/>
    <property type="match status" value="1"/>
</dbReference>
<feature type="domain" description="AB hydrolase-1" evidence="1">
    <location>
        <begin position="8"/>
        <end position="232"/>
    </location>
</feature>
<dbReference type="AlphaFoldDB" id="A0A319E931"/>
<dbReference type="SUPFAM" id="SSF53474">
    <property type="entry name" value="alpha/beta-Hydrolases"/>
    <property type="match status" value="1"/>
</dbReference>
<keyword evidence="2" id="KW-0378">Hydrolase</keyword>
<dbReference type="VEuPathDB" id="FungiDB:BO78DRAFT_463585"/>
<dbReference type="InterPro" id="IPR052897">
    <property type="entry name" value="Sec-Metab_Biosynth_Hydrolase"/>
</dbReference>